<evidence type="ECO:0000313" key="2">
    <source>
        <dbReference type="Proteomes" id="UP000032360"/>
    </source>
</evidence>
<name>A0A0D8HMR7_9ACTN</name>
<sequence>MYNCTYKRTPMCKKDKYLKSNLSDQILLHCIVPSMLAYDQPDAKEIV</sequence>
<accession>A0A0D8HMR7</accession>
<evidence type="ECO:0000313" key="1">
    <source>
        <dbReference type="EMBL" id="KJF18366.1"/>
    </source>
</evidence>
<protein>
    <submittedName>
        <fullName evidence="1">Uncharacterized protein</fullName>
    </submittedName>
</protein>
<organism evidence="1 2">
    <name type="scientific">Acidithrix ferrooxidans</name>
    <dbReference type="NCBI Taxonomy" id="1280514"/>
    <lineage>
        <taxon>Bacteria</taxon>
        <taxon>Bacillati</taxon>
        <taxon>Actinomycetota</taxon>
        <taxon>Acidimicrobiia</taxon>
        <taxon>Acidimicrobiales</taxon>
        <taxon>Acidimicrobiaceae</taxon>
        <taxon>Acidithrix</taxon>
    </lineage>
</organism>
<keyword evidence="2" id="KW-1185">Reference proteome</keyword>
<dbReference type="AlphaFoldDB" id="A0A0D8HMR7"/>
<dbReference type="STRING" id="1280514.AXFE_07540"/>
<proteinExistence type="predicted"/>
<dbReference type="Proteomes" id="UP000032360">
    <property type="component" value="Unassembled WGS sequence"/>
</dbReference>
<comment type="caution">
    <text evidence="1">The sequence shown here is derived from an EMBL/GenBank/DDBJ whole genome shotgun (WGS) entry which is preliminary data.</text>
</comment>
<gene>
    <name evidence="1" type="ORF">AXFE_07540</name>
</gene>
<reference evidence="1 2" key="1">
    <citation type="submission" date="2015-01" db="EMBL/GenBank/DDBJ databases">
        <title>Draft genome of the acidophilic iron oxidizer Acidithrix ferrooxidans strain Py-F3.</title>
        <authorList>
            <person name="Poehlein A."/>
            <person name="Eisen S."/>
            <person name="Schloemann M."/>
            <person name="Johnson B.D."/>
            <person name="Daniel R."/>
            <person name="Muehling M."/>
        </authorList>
    </citation>
    <scope>NUCLEOTIDE SEQUENCE [LARGE SCALE GENOMIC DNA]</scope>
    <source>
        <strain evidence="1 2">Py-F3</strain>
    </source>
</reference>
<dbReference type="EMBL" id="JXYS01000018">
    <property type="protein sequence ID" value="KJF18366.1"/>
    <property type="molecule type" value="Genomic_DNA"/>
</dbReference>